<accession>W5SVH5</accession>
<reference evidence="1" key="1">
    <citation type="submission" date="2013-04" db="EMBL/GenBank/DDBJ databases">
        <title>Comparative Genomics of Relapsing Fever Spirochetes.</title>
        <authorList>
            <person name="Schwan T.G."/>
            <person name="Raffel S.J."/>
            <person name="Porcella S.F."/>
            <person name="Martens C.A."/>
            <person name="Bruno D.P."/>
            <person name="Ricklefs S.M."/>
            <person name="Barbian K.B."/>
        </authorList>
    </citation>
    <scope>NUCLEOTIDE SEQUENCE</scope>
    <source>
        <strain evidence="1">Co53</strain>
        <plasmid evidence="1">unnamed</plasmid>
    </source>
</reference>
<dbReference type="AlphaFoldDB" id="W5SVH5"/>
<dbReference type="HOGENOM" id="CLU_2286022_0_0_12"/>
<geneLocation type="plasmid" evidence="1">
    <name>unnamed</name>
</geneLocation>
<evidence type="ECO:0000313" key="1">
    <source>
        <dbReference type="EMBL" id="AHH11214.1"/>
    </source>
</evidence>
<protein>
    <submittedName>
        <fullName evidence="1">Uncharacterized protein</fullName>
    </submittedName>
</protein>
<proteinExistence type="predicted"/>
<organism evidence="1">
    <name type="scientific">Borrelia coriaceae ATCC 43381</name>
    <dbReference type="NCBI Taxonomy" id="1408429"/>
    <lineage>
        <taxon>Bacteria</taxon>
        <taxon>Pseudomonadati</taxon>
        <taxon>Spirochaetota</taxon>
        <taxon>Spirochaetia</taxon>
        <taxon>Spirochaetales</taxon>
        <taxon>Borreliaceae</taxon>
        <taxon>Borrelia</taxon>
    </lineage>
</organism>
<keyword evidence="1" id="KW-0614">Plasmid</keyword>
<name>W5SVH5_9SPIR</name>
<sequence length="101" mass="12074">MNQVMKTLDLNGNRIVYYLCSMLVDRDFHDKFMTDIRHTDYCFKIMLGVLMADRLEQMIKTIRGVLSFQDKILRDINSLKNKEWQKNLSIAKGYCSKQYLR</sequence>
<gene>
    <name evidence="1" type="ORF">BCO_0900049</name>
</gene>
<dbReference type="EMBL" id="CP005747">
    <property type="protein sequence ID" value="AHH11214.1"/>
    <property type="molecule type" value="Genomic_DNA"/>
</dbReference>
<dbReference type="RefSeq" id="WP_025408554.1">
    <property type="nucleotide sequence ID" value="NZ_CP005747.1"/>
</dbReference>